<evidence type="ECO:0000256" key="3">
    <source>
        <dbReference type="RuleBase" id="RU000363"/>
    </source>
</evidence>
<dbReference type="InterPro" id="IPR057326">
    <property type="entry name" value="KR_dom"/>
</dbReference>
<comment type="similarity">
    <text evidence="1 3">Belongs to the short-chain dehydrogenases/reductases (SDR) family.</text>
</comment>
<accession>A0A2S9QR30</accession>
<dbReference type="InterPro" id="IPR036291">
    <property type="entry name" value="NAD(P)-bd_dom_sf"/>
</dbReference>
<gene>
    <name evidence="5" type="ORF">B4915_02985</name>
</gene>
<dbReference type="GO" id="GO:0016020">
    <property type="term" value="C:membrane"/>
    <property type="evidence" value="ECO:0007669"/>
    <property type="project" value="TreeGrafter"/>
</dbReference>
<sequence length="274" mass="28698">MQVSGKLIVITGAGNGMGRETALQLLEKGARVAGVDLSAEGLSETKELAGANGARFSEHALSVTDRAAVEALPAAVEEAHGQPADGIVNMAGIIHRFAKVQDLDIEEIERVMNVNYWGTVYPVKAFLPVLLRRPEALIVNFASMGALLPVPGQGAYGSSKGAIRLFTDTLYAELADTRVQVHLVFPGAIATNISANSGVSAPGGGAATAEDAQKSAMQPMDVRDAGAIIVRGIESGSYRVMIGKDAKTFDRLARLSPTKSIRMIAKKVSEAMGL</sequence>
<dbReference type="RefSeq" id="WP_105804354.1">
    <property type="nucleotide sequence ID" value="NZ_MWZD01000013.1"/>
</dbReference>
<dbReference type="Proteomes" id="UP000238650">
    <property type="component" value="Unassembled WGS sequence"/>
</dbReference>
<comment type="caution">
    <text evidence="5">The sequence shown here is derived from an EMBL/GenBank/DDBJ whole genome shotgun (WGS) entry which is preliminary data.</text>
</comment>
<dbReference type="GO" id="GO:0016491">
    <property type="term" value="F:oxidoreductase activity"/>
    <property type="evidence" value="ECO:0007669"/>
    <property type="project" value="UniProtKB-KW"/>
</dbReference>
<proteinExistence type="inferred from homology"/>
<dbReference type="Pfam" id="PF00106">
    <property type="entry name" value="adh_short"/>
    <property type="match status" value="1"/>
</dbReference>
<dbReference type="Gene3D" id="3.40.50.720">
    <property type="entry name" value="NAD(P)-binding Rossmann-like Domain"/>
    <property type="match status" value="1"/>
</dbReference>
<evidence type="ECO:0000256" key="2">
    <source>
        <dbReference type="ARBA" id="ARBA00023002"/>
    </source>
</evidence>
<dbReference type="EMBL" id="MWZD01000013">
    <property type="protein sequence ID" value="PRI12046.1"/>
    <property type="molecule type" value="Genomic_DNA"/>
</dbReference>
<evidence type="ECO:0000259" key="4">
    <source>
        <dbReference type="SMART" id="SM00822"/>
    </source>
</evidence>
<evidence type="ECO:0000256" key="1">
    <source>
        <dbReference type="ARBA" id="ARBA00006484"/>
    </source>
</evidence>
<dbReference type="PANTHER" id="PTHR44196:SF1">
    <property type="entry name" value="DEHYDROGENASE_REDUCTASE SDR FAMILY MEMBER 7B"/>
    <property type="match status" value="1"/>
</dbReference>
<dbReference type="PRINTS" id="PR00080">
    <property type="entry name" value="SDRFAMILY"/>
</dbReference>
<dbReference type="PRINTS" id="PR00081">
    <property type="entry name" value="GDHRDH"/>
</dbReference>
<dbReference type="SUPFAM" id="SSF51735">
    <property type="entry name" value="NAD(P)-binding Rossmann-fold domains"/>
    <property type="match status" value="1"/>
</dbReference>
<evidence type="ECO:0000313" key="6">
    <source>
        <dbReference type="Proteomes" id="UP000238650"/>
    </source>
</evidence>
<dbReference type="AlphaFoldDB" id="A0A2S9QR30"/>
<keyword evidence="6" id="KW-1185">Reference proteome</keyword>
<organism evidence="5 6">
    <name type="scientific">Leucobacter massiliensis</name>
    <dbReference type="NCBI Taxonomy" id="1686285"/>
    <lineage>
        <taxon>Bacteria</taxon>
        <taxon>Bacillati</taxon>
        <taxon>Actinomycetota</taxon>
        <taxon>Actinomycetes</taxon>
        <taxon>Micrococcales</taxon>
        <taxon>Microbacteriaceae</taxon>
        <taxon>Leucobacter</taxon>
    </lineage>
</organism>
<dbReference type="SMART" id="SM00822">
    <property type="entry name" value="PKS_KR"/>
    <property type="match status" value="1"/>
</dbReference>
<dbReference type="PANTHER" id="PTHR44196">
    <property type="entry name" value="DEHYDROGENASE/REDUCTASE SDR FAMILY MEMBER 7B"/>
    <property type="match status" value="1"/>
</dbReference>
<evidence type="ECO:0000313" key="5">
    <source>
        <dbReference type="EMBL" id="PRI12046.1"/>
    </source>
</evidence>
<dbReference type="OrthoDB" id="9775296at2"/>
<reference evidence="5 6" key="1">
    <citation type="journal article" date="2017" name="New Microbes New Infect">
        <title>Genome sequence of 'Leucobacter massiliensis' sp. nov. isolated from human pharynx after travel to the 2014 Hajj.</title>
        <authorList>
            <person name="Leangapichart T."/>
            <person name="Gautret P."/>
            <person name="Nguyen T.T."/>
            <person name="Armstrong N."/>
            <person name="Rolain J.M."/>
        </authorList>
    </citation>
    <scope>NUCLEOTIDE SEQUENCE [LARGE SCALE GENOMIC DNA]</scope>
    <source>
        <strain evidence="5 6">122RC15</strain>
    </source>
</reference>
<keyword evidence="2" id="KW-0560">Oxidoreductase</keyword>
<dbReference type="InterPro" id="IPR002347">
    <property type="entry name" value="SDR_fam"/>
</dbReference>
<feature type="domain" description="Ketoreductase" evidence="4">
    <location>
        <begin position="6"/>
        <end position="196"/>
    </location>
</feature>
<name>A0A2S9QR30_9MICO</name>
<protein>
    <submittedName>
        <fullName evidence="5">Short-chain dehydrogenase</fullName>
    </submittedName>
</protein>